<protein>
    <submittedName>
        <fullName evidence="2">Alpha/beta-Hydrolases superfamily protein</fullName>
    </submittedName>
</protein>
<dbReference type="Pfam" id="PF12146">
    <property type="entry name" value="Hydrolase_4"/>
    <property type="match status" value="1"/>
</dbReference>
<dbReference type="PANTHER" id="PTHR11614">
    <property type="entry name" value="PHOSPHOLIPASE-RELATED"/>
    <property type="match status" value="1"/>
</dbReference>
<dbReference type="InterPro" id="IPR022742">
    <property type="entry name" value="Hydrolase_4"/>
</dbReference>
<feature type="domain" description="Serine aminopeptidase S33" evidence="1">
    <location>
        <begin position="120"/>
        <end position="361"/>
    </location>
</feature>
<sequence length="383" mass="42564">MITLHMLAVPPVPLLIPTRQRSFIVGDPIRRGSSLATAAMDRKVIDGATEEMNSIASQNLDHASARRQARQVFSIAQQNLDHLLLKGAPTGIVMEERYEKNSKGIELFWKSWSPKTDVDVKGSLFFCHGYGDTCTFFFEGIAKWIADAGYEVYAMDYPGFGLSQGLHGYIPSFDGMVDQVVEQYDILKAKKKASEVPNFLLGQSMGAAVALKAHLKQPQEWDGIILVAPMCRISKGVTPPDAILKVFALISYFLPEAKMFPISDTDNMTFRDPIKGKMSDYNVISYNDQMRLRTATELLKATSDVEAQLEKVSAPLLILHGAADQITDPQASQLLYKKSCSQDKTLKLYEDAYHCILEGEPDDRISCVITDIISWLDSHCTLG</sequence>
<dbReference type="PRINTS" id="PR00111">
    <property type="entry name" value="ABHYDROLASE"/>
</dbReference>
<keyword evidence="3" id="KW-1185">Reference proteome</keyword>
<dbReference type="FunFam" id="3.40.50.1820:FF:000054">
    <property type="entry name" value="Alpha/beta-Hydrolases superfamily protein"/>
    <property type="match status" value="1"/>
</dbReference>
<dbReference type="GO" id="GO:0016020">
    <property type="term" value="C:membrane"/>
    <property type="evidence" value="ECO:0000318"/>
    <property type="project" value="GO_Central"/>
</dbReference>
<dbReference type="EMBL" id="LFYR01000129">
    <property type="protein sequence ID" value="KMZ75656.1"/>
    <property type="molecule type" value="Genomic_DNA"/>
</dbReference>
<dbReference type="InterPro" id="IPR029058">
    <property type="entry name" value="AB_hydrolase_fold"/>
</dbReference>
<dbReference type="InterPro" id="IPR051044">
    <property type="entry name" value="MAG_DAG_Lipase"/>
</dbReference>
<dbReference type="Proteomes" id="UP000036987">
    <property type="component" value="Unassembled WGS sequence"/>
</dbReference>
<evidence type="ECO:0000313" key="2">
    <source>
        <dbReference type="EMBL" id="KMZ75656.1"/>
    </source>
</evidence>
<dbReference type="Gene3D" id="3.40.50.1820">
    <property type="entry name" value="alpha/beta hydrolase"/>
    <property type="match status" value="1"/>
</dbReference>
<dbReference type="OrthoDB" id="2498029at2759"/>
<keyword evidence="2" id="KW-0378">Hydrolase</keyword>
<dbReference type="GO" id="GO:0016298">
    <property type="term" value="F:lipase activity"/>
    <property type="evidence" value="ECO:0000318"/>
    <property type="project" value="GO_Central"/>
</dbReference>
<dbReference type="OMA" id="EPREWDG"/>
<organism evidence="2 3">
    <name type="scientific">Zostera marina</name>
    <name type="common">Eelgrass</name>
    <dbReference type="NCBI Taxonomy" id="29655"/>
    <lineage>
        <taxon>Eukaryota</taxon>
        <taxon>Viridiplantae</taxon>
        <taxon>Streptophyta</taxon>
        <taxon>Embryophyta</taxon>
        <taxon>Tracheophyta</taxon>
        <taxon>Spermatophyta</taxon>
        <taxon>Magnoliopsida</taxon>
        <taxon>Liliopsida</taxon>
        <taxon>Zosteraceae</taxon>
        <taxon>Zostera</taxon>
    </lineage>
</organism>
<comment type="caution">
    <text evidence="2">The sequence shown here is derived from an EMBL/GenBank/DDBJ whole genome shotgun (WGS) entry which is preliminary data.</text>
</comment>
<name>A0A0K9Q2W8_ZOSMR</name>
<gene>
    <name evidence="2" type="ORF">ZOSMA_111G00070</name>
</gene>
<evidence type="ECO:0000259" key="1">
    <source>
        <dbReference type="Pfam" id="PF12146"/>
    </source>
</evidence>
<dbReference type="AlphaFoldDB" id="A0A0K9Q2W8"/>
<dbReference type="InterPro" id="IPR000073">
    <property type="entry name" value="AB_hydrolase_1"/>
</dbReference>
<dbReference type="SUPFAM" id="SSF53474">
    <property type="entry name" value="alpha/beta-Hydrolases"/>
    <property type="match status" value="1"/>
</dbReference>
<reference evidence="3" key="1">
    <citation type="journal article" date="2016" name="Nature">
        <title>The genome of the seagrass Zostera marina reveals angiosperm adaptation to the sea.</title>
        <authorList>
            <person name="Olsen J.L."/>
            <person name="Rouze P."/>
            <person name="Verhelst B."/>
            <person name="Lin Y.-C."/>
            <person name="Bayer T."/>
            <person name="Collen J."/>
            <person name="Dattolo E."/>
            <person name="De Paoli E."/>
            <person name="Dittami S."/>
            <person name="Maumus F."/>
            <person name="Michel G."/>
            <person name="Kersting A."/>
            <person name="Lauritano C."/>
            <person name="Lohaus R."/>
            <person name="Toepel M."/>
            <person name="Tonon T."/>
            <person name="Vanneste K."/>
            <person name="Amirebrahimi M."/>
            <person name="Brakel J."/>
            <person name="Bostroem C."/>
            <person name="Chovatia M."/>
            <person name="Grimwood J."/>
            <person name="Jenkins J.W."/>
            <person name="Jueterbock A."/>
            <person name="Mraz A."/>
            <person name="Stam W.T."/>
            <person name="Tice H."/>
            <person name="Bornberg-Bauer E."/>
            <person name="Green P.J."/>
            <person name="Pearson G.A."/>
            <person name="Procaccini G."/>
            <person name="Duarte C.M."/>
            <person name="Schmutz J."/>
            <person name="Reusch T.B.H."/>
            <person name="Van de Peer Y."/>
        </authorList>
    </citation>
    <scope>NUCLEOTIDE SEQUENCE [LARGE SCALE GENOMIC DNA]</scope>
    <source>
        <strain evidence="3">cv. Finnish</strain>
    </source>
</reference>
<evidence type="ECO:0000313" key="3">
    <source>
        <dbReference type="Proteomes" id="UP000036987"/>
    </source>
</evidence>
<proteinExistence type="predicted"/>
<accession>A0A0K9Q2W8</accession>
<dbReference type="STRING" id="29655.A0A0K9Q2W8"/>